<accession>A0A914QK86</accession>
<proteinExistence type="predicted"/>
<evidence type="ECO:0000313" key="2">
    <source>
        <dbReference type="Proteomes" id="UP000887578"/>
    </source>
</evidence>
<keyword evidence="2" id="KW-1185">Reference proteome</keyword>
<dbReference type="InterPro" id="IPR036465">
    <property type="entry name" value="vWFA_dom_sf"/>
</dbReference>
<protein>
    <submittedName>
        <fullName evidence="3">VWFA domain-containing protein</fullName>
    </submittedName>
</protein>
<dbReference type="WBParaSite" id="PDA_v2.g3935.t1">
    <property type="protein sequence ID" value="PDA_v2.g3935.t1"/>
    <property type="gene ID" value="PDA_v2.g3935"/>
</dbReference>
<sequence length="753" mass="80502">MSQPVGWDFSAALRCKKKNKKENTKSCLFLGTGLSSTTSPTISTQGSSTATSVSPSTLISGQSTSIQSSTTTSSGYIPCQSWISFGIDDSNVLQNNDFMAQLNFISNATGSITHPERIAAIGAYSQPVSWNSGLTIPQVQTAVTGMQQNGNYSLRMQFAALVTNLQSTQTVTTSVGAIIFISDTSDPALAGADHLLPQLTNVRITFVLVGQNPDQNKLIQFSNNFISWRDLSKPQPDNWDAQAAAAYGCTISTASTVTPITMSSPSSVSITRGGVTVATVQTVPPQTSSSASTSTSATSVSSISTATGTAITTPEPYMPCQSWIGFLYDDSNVLSNPYFKTQMSFISTAIGSINYPDRLLIQGGFTDVASWNSHQTIPQLQAETNNIEQTQITYSLLRQVANLATNVNTTTTTNWPVGALIFISDTSNAALAHANVYFAKIPSNFMVTFVLLGQNADSSKLTNFSSNFIYWSDLSKPQPDNWDTLSYTAYGCNGVVTQQPPSTLSTASPPSTQSTASPRSSTSTTTVVSSTAPNTVTTVQTTTVTLPSTSLPSTASSPTTAVPPTQSTLIPYIPCQSWISFSYDDSSSLQPADFKTQTAFIANAINSMTYPDRIRANGAFTGVASWNSHQTISQMQNELNSSQPTSNSYSLLLEFAGLLTDTEAIGTTNWPIGAVVFISDTSPTALDHADVYFSQLPPNVRLTFVLLGSTVDQTKLTQFSSNFIYWSDLSQPKPDNWDTLSYTAFGCNSTTIF</sequence>
<feature type="region of interest" description="Disordered" evidence="1">
    <location>
        <begin position="36"/>
        <end position="55"/>
    </location>
</feature>
<evidence type="ECO:0000256" key="1">
    <source>
        <dbReference type="SAM" id="MobiDB-lite"/>
    </source>
</evidence>
<dbReference type="SUPFAM" id="SSF53300">
    <property type="entry name" value="vWA-like"/>
    <property type="match status" value="2"/>
</dbReference>
<reference evidence="3" key="1">
    <citation type="submission" date="2022-11" db="UniProtKB">
        <authorList>
            <consortium name="WormBaseParasite"/>
        </authorList>
    </citation>
    <scope>IDENTIFICATION</scope>
</reference>
<dbReference type="AlphaFoldDB" id="A0A914QK86"/>
<feature type="compositionally biased region" description="Low complexity" evidence="1">
    <location>
        <begin position="36"/>
        <end position="49"/>
    </location>
</feature>
<evidence type="ECO:0000313" key="3">
    <source>
        <dbReference type="WBParaSite" id="PDA_v2.g3935.t1"/>
    </source>
</evidence>
<feature type="region of interest" description="Disordered" evidence="1">
    <location>
        <begin position="500"/>
        <end position="563"/>
    </location>
</feature>
<name>A0A914QK86_9BILA</name>
<dbReference type="Proteomes" id="UP000887578">
    <property type="component" value="Unplaced"/>
</dbReference>
<organism evidence="2 3">
    <name type="scientific">Panagrolaimus davidi</name>
    <dbReference type="NCBI Taxonomy" id="227884"/>
    <lineage>
        <taxon>Eukaryota</taxon>
        <taxon>Metazoa</taxon>
        <taxon>Ecdysozoa</taxon>
        <taxon>Nematoda</taxon>
        <taxon>Chromadorea</taxon>
        <taxon>Rhabditida</taxon>
        <taxon>Tylenchina</taxon>
        <taxon>Panagrolaimomorpha</taxon>
        <taxon>Panagrolaimoidea</taxon>
        <taxon>Panagrolaimidae</taxon>
        <taxon>Panagrolaimus</taxon>
    </lineage>
</organism>